<sequence>MANGMYHQLSASPHSTPSLEDQKAFGILIETLDPSQYRYNQHATQVRTAYETFVIQHEPTSKIDRIQVAMEWIKLSWDMRQEPCRTSSITSKRSSNDYTTSARRSDECRKKARDAGQPVKKSGPSSKDEDSNTTNVFMFSAEDLDMSSLSSNNGNEDMQNNIEYVPEVLGEPDEPTEVNDPTWSAHTRPRRTINLNRMRYECTFMSRTEFDTKSEGDEAMVAHDEGSNSMAHRIIVDSGASTRMTGASKHLYDRKKCHRQVVQVAQVANGGVTVATTLGKLNIITPNKTVLTLTDVLLVDGMTSTL</sequence>
<dbReference type="EMBL" id="QUSY01000405">
    <property type="protein sequence ID" value="RHY29702.1"/>
    <property type="molecule type" value="Genomic_DNA"/>
</dbReference>
<gene>
    <name evidence="3" type="ORF">DYB32_004938</name>
</gene>
<evidence type="ECO:0000313" key="4">
    <source>
        <dbReference type="Proteomes" id="UP000285060"/>
    </source>
</evidence>
<dbReference type="Proteomes" id="UP000285060">
    <property type="component" value="Unassembled WGS sequence"/>
</dbReference>
<evidence type="ECO:0000313" key="3">
    <source>
        <dbReference type="EMBL" id="RHY29702.1"/>
    </source>
</evidence>
<dbReference type="AlphaFoldDB" id="A0A3R7D0I3"/>
<feature type="region of interest" description="Disordered" evidence="1">
    <location>
        <begin position="83"/>
        <end position="132"/>
    </location>
</feature>
<evidence type="ECO:0000259" key="2">
    <source>
        <dbReference type="Pfam" id="PF22936"/>
    </source>
</evidence>
<dbReference type="InterPro" id="IPR054722">
    <property type="entry name" value="PolX-like_BBD"/>
</dbReference>
<reference evidence="3 4" key="1">
    <citation type="submission" date="2018-08" db="EMBL/GenBank/DDBJ databases">
        <title>Aphanomyces genome sequencing and annotation.</title>
        <authorList>
            <person name="Minardi D."/>
            <person name="Oidtmann B."/>
            <person name="Van Der Giezen M."/>
            <person name="Studholme D.J."/>
        </authorList>
    </citation>
    <scope>NUCLEOTIDE SEQUENCE [LARGE SCALE GENOMIC DNA]</scope>
    <source>
        <strain evidence="3 4">NJM0002</strain>
    </source>
</reference>
<name>A0A3R7D0I3_9STRA</name>
<feature type="domain" description="Retrovirus-related Pol polyprotein from transposon TNT 1-94-like beta-barrel" evidence="2">
    <location>
        <begin position="235"/>
        <end position="306"/>
    </location>
</feature>
<dbReference type="VEuPathDB" id="FungiDB:H310_02412"/>
<dbReference type="Pfam" id="PF22936">
    <property type="entry name" value="Pol_BBD"/>
    <property type="match status" value="1"/>
</dbReference>
<accession>A0A3R7D0I3</accession>
<comment type="caution">
    <text evidence="3">The sequence shown here is derived from an EMBL/GenBank/DDBJ whole genome shotgun (WGS) entry which is preliminary data.</text>
</comment>
<proteinExistence type="predicted"/>
<organism evidence="3 4">
    <name type="scientific">Aphanomyces invadans</name>
    <dbReference type="NCBI Taxonomy" id="157072"/>
    <lineage>
        <taxon>Eukaryota</taxon>
        <taxon>Sar</taxon>
        <taxon>Stramenopiles</taxon>
        <taxon>Oomycota</taxon>
        <taxon>Saprolegniomycetes</taxon>
        <taxon>Saprolegniales</taxon>
        <taxon>Verrucalvaceae</taxon>
        <taxon>Aphanomyces</taxon>
    </lineage>
</organism>
<evidence type="ECO:0000256" key="1">
    <source>
        <dbReference type="SAM" id="MobiDB-lite"/>
    </source>
</evidence>
<keyword evidence="4" id="KW-1185">Reference proteome</keyword>
<feature type="compositionally biased region" description="Polar residues" evidence="1">
    <location>
        <begin position="84"/>
        <end position="102"/>
    </location>
</feature>
<protein>
    <recommendedName>
        <fullName evidence="2">Retrovirus-related Pol polyprotein from transposon TNT 1-94-like beta-barrel domain-containing protein</fullName>
    </recommendedName>
</protein>